<keyword evidence="2" id="KW-0472">Membrane</keyword>
<feature type="region of interest" description="Disordered" evidence="1">
    <location>
        <begin position="157"/>
        <end position="217"/>
    </location>
</feature>
<evidence type="ECO:0000256" key="1">
    <source>
        <dbReference type="SAM" id="MobiDB-lite"/>
    </source>
</evidence>
<gene>
    <name evidence="3" type="primary">PLEST008108</name>
    <name evidence="3" type="ORF">PLESTB_001689600</name>
</gene>
<proteinExistence type="predicted"/>
<dbReference type="Proteomes" id="UP001165080">
    <property type="component" value="Unassembled WGS sequence"/>
</dbReference>
<organism evidence="3 4">
    <name type="scientific">Pleodorina starrii</name>
    <dbReference type="NCBI Taxonomy" id="330485"/>
    <lineage>
        <taxon>Eukaryota</taxon>
        <taxon>Viridiplantae</taxon>
        <taxon>Chlorophyta</taxon>
        <taxon>core chlorophytes</taxon>
        <taxon>Chlorophyceae</taxon>
        <taxon>CS clade</taxon>
        <taxon>Chlamydomonadales</taxon>
        <taxon>Volvocaceae</taxon>
        <taxon>Pleodorina</taxon>
    </lineage>
</organism>
<evidence type="ECO:0000313" key="4">
    <source>
        <dbReference type="Proteomes" id="UP001165080"/>
    </source>
</evidence>
<keyword evidence="2" id="KW-0812">Transmembrane</keyword>
<comment type="caution">
    <text evidence="3">The sequence shown here is derived from an EMBL/GenBank/DDBJ whole genome shotgun (WGS) entry which is preliminary data.</text>
</comment>
<feature type="compositionally biased region" description="Low complexity" evidence="1">
    <location>
        <begin position="170"/>
        <end position="179"/>
    </location>
</feature>
<keyword evidence="4" id="KW-1185">Reference proteome</keyword>
<name>A0A9W6BZ94_9CHLO</name>
<feature type="compositionally biased region" description="Low complexity" evidence="1">
    <location>
        <begin position="40"/>
        <end position="66"/>
    </location>
</feature>
<sequence>MDADATKRAAAAEARRQKILARGAERLSRITVGTPLTTTDASESSAPSELAAPAAATPDQADASSAGPSTDQHPIAAAAAAPTAVDVGEAAATSLEAAVAEEASVPAAVLASADPMLQEVLSGSGGQLGQDTAALQAAQRDAEQALHMLLNQLAGSGGAPFLARQPQSPSPSSGVGPSGRTAGMGGNDGEGSRGTAAAAATGARRSSPSGATTPAAATAAGSGSSRLLLALAAAVAAFAGLFLGPQLTAAVEATRRLRCAAAVALAALLYGGVVEPAHLQLPAVVALLVLQVALIGAARALGGTTAAAAAAAGGRSALGLGLGKSASGADLANGSDADDVAGASSAAAAPSAAGGAAAAGAPPARFDWAALVPGLRPLLDKLSSAGALVSGLFGDMAVFVVSYLVLDAYSQVAGRRAVVRASP</sequence>
<accession>A0A9W6BZ94</accession>
<feature type="region of interest" description="Disordered" evidence="1">
    <location>
        <begin position="24"/>
        <end position="74"/>
    </location>
</feature>
<dbReference type="EMBL" id="BRXU01000039">
    <property type="protein sequence ID" value="GLC60904.1"/>
    <property type="molecule type" value="Genomic_DNA"/>
</dbReference>
<evidence type="ECO:0000313" key="3">
    <source>
        <dbReference type="EMBL" id="GLC60904.1"/>
    </source>
</evidence>
<feature type="transmembrane region" description="Helical" evidence="2">
    <location>
        <begin position="227"/>
        <end position="245"/>
    </location>
</feature>
<protein>
    <submittedName>
        <fullName evidence="3">Uncharacterized protein</fullName>
    </submittedName>
</protein>
<reference evidence="3 4" key="1">
    <citation type="journal article" date="2023" name="Commun. Biol.">
        <title>Reorganization of the ancestral sex-determining regions during the evolution of trioecy in Pleodorina starrii.</title>
        <authorList>
            <person name="Takahashi K."/>
            <person name="Suzuki S."/>
            <person name="Kawai-Toyooka H."/>
            <person name="Yamamoto K."/>
            <person name="Hamaji T."/>
            <person name="Ootsuki R."/>
            <person name="Yamaguchi H."/>
            <person name="Kawachi M."/>
            <person name="Higashiyama T."/>
            <person name="Nozaki H."/>
        </authorList>
    </citation>
    <scope>NUCLEOTIDE SEQUENCE [LARGE SCALE GENOMIC DNA]</scope>
    <source>
        <strain evidence="3 4">NIES-4479</strain>
    </source>
</reference>
<dbReference type="AlphaFoldDB" id="A0A9W6BZ94"/>
<feature type="transmembrane region" description="Helical" evidence="2">
    <location>
        <begin position="279"/>
        <end position="298"/>
    </location>
</feature>
<feature type="compositionally biased region" description="Low complexity" evidence="1">
    <location>
        <begin position="193"/>
        <end position="217"/>
    </location>
</feature>
<keyword evidence="2" id="KW-1133">Transmembrane helix</keyword>
<feature type="transmembrane region" description="Helical" evidence="2">
    <location>
        <begin position="385"/>
        <end position="406"/>
    </location>
</feature>
<evidence type="ECO:0000256" key="2">
    <source>
        <dbReference type="SAM" id="Phobius"/>
    </source>
</evidence>
<feature type="transmembrane region" description="Helical" evidence="2">
    <location>
        <begin position="257"/>
        <end position="273"/>
    </location>
</feature>